<dbReference type="Proteomes" id="UP001139319">
    <property type="component" value="Unassembled WGS sequence"/>
</dbReference>
<organism evidence="2 3">
    <name type="scientific">Gilvimarinus xylanilyticus</name>
    <dbReference type="NCBI Taxonomy" id="2944139"/>
    <lineage>
        <taxon>Bacteria</taxon>
        <taxon>Pseudomonadati</taxon>
        <taxon>Pseudomonadota</taxon>
        <taxon>Gammaproteobacteria</taxon>
        <taxon>Cellvibrionales</taxon>
        <taxon>Cellvibrionaceae</taxon>
        <taxon>Gilvimarinus</taxon>
    </lineage>
</organism>
<sequence>MRLFLCLTAGWVLAPPSHADLMTEWADAFAQSDIEFSRSTSNAPFLPLAFAGYNHYQESDVDLGDGRSLSFTQDTVTQGAILPFLMSDRDALLVGEWVSWSRMTPEADNRDTLDVMSVGIPVGWFRQRDTNWQVGGFLLPLGHKANSENSHWSWELMGGGFARYTQTDRLWWAFGLYFDVSEQSNLALPYLGASYQFNDRWTLSAIMPWPALIYSPSKDLMFRLGVSPAGNAWQLDTRGDKFNYSIDNWDLGLSVEKRLAGSVWLALEGGVGGLKGLSVDVDNGDWDEPHISLSSSPYVSLNLNFRPSL</sequence>
<dbReference type="SUPFAM" id="SSF56935">
    <property type="entry name" value="Porins"/>
    <property type="match status" value="1"/>
</dbReference>
<dbReference type="RefSeq" id="WP_253967811.1">
    <property type="nucleotide sequence ID" value="NZ_JAMFTH010000002.1"/>
</dbReference>
<comment type="caution">
    <text evidence="2">The sequence shown here is derived from an EMBL/GenBank/DDBJ whole genome shotgun (WGS) entry which is preliminary data.</text>
</comment>
<reference evidence="2" key="1">
    <citation type="submission" date="2022-05" db="EMBL/GenBank/DDBJ databases">
        <authorList>
            <person name="Sun H.-N."/>
        </authorList>
    </citation>
    <scope>NUCLEOTIDE SEQUENCE</scope>
    <source>
        <strain evidence="2">HB14</strain>
    </source>
</reference>
<evidence type="ECO:0000313" key="3">
    <source>
        <dbReference type="Proteomes" id="UP001139319"/>
    </source>
</evidence>
<name>A0A9X2HYP3_9GAMM</name>
<dbReference type="EMBL" id="JAMFTH010000002">
    <property type="protein sequence ID" value="MCP8899514.1"/>
    <property type="molecule type" value="Genomic_DNA"/>
</dbReference>
<reference evidence="2" key="2">
    <citation type="submission" date="2023-01" db="EMBL/GenBank/DDBJ databases">
        <title>Gilvimarinus xylanilyticus HB14 isolated from Caulerpa lentillifera aquaculture base in Hainan, China.</title>
        <authorList>
            <person name="Zhang Y.-J."/>
        </authorList>
    </citation>
    <scope>NUCLEOTIDE SEQUENCE</scope>
    <source>
        <strain evidence="2">HB14</strain>
    </source>
</reference>
<keyword evidence="1" id="KW-0732">Signal</keyword>
<evidence type="ECO:0000313" key="2">
    <source>
        <dbReference type="EMBL" id="MCP8899514.1"/>
    </source>
</evidence>
<evidence type="ECO:0008006" key="4">
    <source>
        <dbReference type="Google" id="ProtNLM"/>
    </source>
</evidence>
<dbReference type="AlphaFoldDB" id="A0A9X2HYP3"/>
<protein>
    <recommendedName>
        <fullName evidence="4">Transporter</fullName>
    </recommendedName>
</protein>
<accession>A0A9X2HYP3</accession>
<feature type="signal peptide" evidence="1">
    <location>
        <begin position="1"/>
        <end position="19"/>
    </location>
</feature>
<feature type="chain" id="PRO_5040935381" description="Transporter" evidence="1">
    <location>
        <begin position="20"/>
        <end position="309"/>
    </location>
</feature>
<gene>
    <name evidence="2" type="ORF">M6D89_09410</name>
</gene>
<evidence type="ECO:0000256" key="1">
    <source>
        <dbReference type="SAM" id="SignalP"/>
    </source>
</evidence>
<keyword evidence="3" id="KW-1185">Reference proteome</keyword>
<proteinExistence type="predicted"/>